<dbReference type="AlphaFoldDB" id="A0A9P8AIH7"/>
<evidence type="ECO:0000256" key="3">
    <source>
        <dbReference type="ARBA" id="ARBA00022448"/>
    </source>
</evidence>
<evidence type="ECO:0000256" key="1">
    <source>
        <dbReference type="ARBA" id="ARBA00004308"/>
    </source>
</evidence>
<dbReference type="InterPro" id="IPR002553">
    <property type="entry name" value="Clathrin/coatomer_adapt-like_N"/>
</dbReference>
<dbReference type="Gene3D" id="1.25.10.10">
    <property type="entry name" value="Leucine-rich Repeat Variant"/>
    <property type="match status" value="1"/>
</dbReference>
<dbReference type="InterPro" id="IPR011989">
    <property type="entry name" value="ARM-like"/>
</dbReference>
<keyword evidence="5" id="KW-0472">Membrane</keyword>
<evidence type="ECO:0000256" key="5">
    <source>
        <dbReference type="ARBA" id="ARBA00023136"/>
    </source>
</evidence>
<accession>A0A9P8AIH7</accession>
<dbReference type="PANTHER" id="PTHR11134">
    <property type="entry name" value="ADAPTOR COMPLEX SUBUNIT BETA FAMILY MEMBER"/>
    <property type="match status" value="1"/>
</dbReference>
<feature type="region of interest" description="Disordered" evidence="6">
    <location>
        <begin position="725"/>
        <end position="793"/>
    </location>
</feature>
<evidence type="ECO:0000256" key="6">
    <source>
        <dbReference type="SAM" id="MobiDB-lite"/>
    </source>
</evidence>
<feature type="domain" description="Clathrin/coatomer adaptor adaptin-like N-terminal" evidence="7">
    <location>
        <begin position="35"/>
        <end position="603"/>
    </location>
</feature>
<evidence type="ECO:0000313" key="8">
    <source>
        <dbReference type="EMBL" id="KAG7193141.1"/>
    </source>
</evidence>
<dbReference type="EMBL" id="JAHMUF010000013">
    <property type="protein sequence ID" value="KAG7193141.1"/>
    <property type="molecule type" value="Genomic_DNA"/>
</dbReference>
<protein>
    <submittedName>
        <fullName evidence="8">AP-3 complex subunit beta</fullName>
    </submittedName>
</protein>
<organism evidence="8 9">
    <name type="scientific">Scheffersomyces spartinae</name>
    <dbReference type="NCBI Taxonomy" id="45513"/>
    <lineage>
        <taxon>Eukaryota</taxon>
        <taxon>Fungi</taxon>
        <taxon>Dikarya</taxon>
        <taxon>Ascomycota</taxon>
        <taxon>Saccharomycotina</taxon>
        <taxon>Pichiomycetes</taxon>
        <taxon>Debaryomycetaceae</taxon>
        <taxon>Scheffersomyces</taxon>
    </lineage>
</organism>
<comment type="similarity">
    <text evidence="2">Belongs to the adaptor complexes large subunit family.</text>
</comment>
<feature type="compositionally biased region" description="Acidic residues" evidence="6">
    <location>
        <begin position="728"/>
        <end position="772"/>
    </location>
</feature>
<sequence length="793" mass="88204">MTEPLGKLTSLLEAAKNMTIEAAATASSRLSDSTQKLSPQEISKCLNSRVETDILRGIRSVIYLMGKGEDVLEYFADVVKNITSSNVKIKNLVMVYVTKYAEVEPDTALLAINSIQKLLNEKDSVVRARSTRTLCGILILAIVPIMLLTIKRTVADPSPLVRSATAGAIESCYGLDDTNGKELVGYLTKLLADSEIQVVESAVKCYYSIRSQLKPLKQWLPIHGNFRRLCSVIGEFDEWTQCFVVEILVEYCRLFIARPKLYLDSNVIIDMPNDFSSLGSAAAAAVDYDVSYDDDYLLFIDSLGMLTFSSSDAVVLSVAKAYYCLTPPVHFIKSGLNKALLRIATNAQESFKISELVYGMILNISLMDKKVFGSYYTNFFLYPTDPLSIASMKLKILCALVEETNIRYILEELKYYSIKFPKPSVARKAIIAIGDCARISDIWNGNILKWCLSLLKLAKGSILSEILSLLSYLLQQILNSGDPNEDISKTCMILSQILIQTELLLEPKARVIWIIGEFTVQCQNKIGPDVLRNLIKNYAFESEVVRYQTLLLAAKIYCYEVSKASVPNETITMMFKHVLHCAKYDTSFDTRDRARVLSVLLDNTNTSSNSELACLFLQSPKPMLLKDHDDQDNMIKSSALNKYLVVTNWVDPKTLPSSTIRNEVGVLVNSYASKIASSDFRSSTSSPRTLTPPITSHSISSKAFQGNSNVEITAKKARDQLQSLDDFFGNDDSDSSELEGEEEDSKESEDDSEEEEDNDSEDDSEDDSEAGCEADVNGELYTDSDDAKAKLLP</sequence>
<dbReference type="Proteomes" id="UP000790833">
    <property type="component" value="Unassembled WGS sequence"/>
</dbReference>
<comment type="subcellular location">
    <subcellularLocation>
        <location evidence="1">Endomembrane system</location>
    </subcellularLocation>
</comment>
<keyword evidence="9" id="KW-1185">Reference proteome</keyword>
<evidence type="ECO:0000259" key="7">
    <source>
        <dbReference type="Pfam" id="PF01602"/>
    </source>
</evidence>
<gene>
    <name evidence="8" type="primary">APL6</name>
    <name evidence="8" type="ORF">KQ657_000895</name>
</gene>
<dbReference type="InterPro" id="IPR016024">
    <property type="entry name" value="ARM-type_fold"/>
</dbReference>
<keyword evidence="3" id="KW-0813">Transport</keyword>
<dbReference type="InterPro" id="IPR026739">
    <property type="entry name" value="AP_beta"/>
</dbReference>
<dbReference type="OrthoDB" id="10254310at2759"/>
<evidence type="ECO:0000256" key="4">
    <source>
        <dbReference type="ARBA" id="ARBA00022927"/>
    </source>
</evidence>
<dbReference type="GO" id="GO:0006886">
    <property type="term" value="P:intracellular protein transport"/>
    <property type="evidence" value="ECO:0007669"/>
    <property type="project" value="InterPro"/>
</dbReference>
<evidence type="ECO:0000313" key="9">
    <source>
        <dbReference type="Proteomes" id="UP000790833"/>
    </source>
</evidence>
<keyword evidence="4" id="KW-0653">Protein transport</keyword>
<name>A0A9P8AIH7_9ASCO</name>
<dbReference type="Pfam" id="PF01602">
    <property type="entry name" value="Adaptin_N"/>
    <property type="match status" value="1"/>
</dbReference>
<evidence type="ECO:0000256" key="2">
    <source>
        <dbReference type="ARBA" id="ARBA00006613"/>
    </source>
</evidence>
<reference evidence="8" key="1">
    <citation type="submission" date="2021-03" db="EMBL/GenBank/DDBJ databases">
        <authorList>
            <person name="Palmer J.M."/>
        </authorList>
    </citation>
    <scope>NUCLEOTIDE SEQUENCE</scope>
    <source>
        <strain evidence="8">ARV_011</strain>
    </source>
</reference>
<comment type="caution">
    <text evidence="8">The sequence shown here is derived from an EMBL/GenBank/DDBJ whole genome shotgun (WGS) entry which is preliminary data.</text>
</comment>
<proteinExistence type="inferred from homology"/>
<dbReference type="SUPFAM" id="SSF48371">
    <property type="entry name" value="ARM repeat"/>
    <property type="match status" value="1"/>
</dbReference>
<dbReference type="GeneID" id="66114269"/>
<feature type="compositionally biased region" description="Low complexity" evidence="6">
    <location>
        <begin position="678"/>
        <end position="696"/>
    </location>
</feature>
<dbReference type="RefSeq" id="XP_043048689.1">
    <property type="nucleotide sequence ID" value="XM_043191717.1"/>
</dbReference>
<dbReference type="GO" id="GO:0030117">
    <property type="term" value="C:membrane coat"/>
    <property type="evidence" value="ECO:0007669"/>
    <property type="project" value="InterPro"/>
</dbReference>
<dbReference type="GO" id="GO:0012505">
    <property type="term" value="C:endomembrane system"/>
    <property type="evidence" value="ECO:0007669"/>
    <property type="project" value="UniProtKB-SubCell"/>
</dbReference>
<dbReference type="GO" id="GO:0016192">
    <property type="term" value="P:vesicle-mediated transport"/>
    <property type="evidence" value="ECO:0007669"/>
    <property type="project" value="InterPro"/>
</dbReference>
<feature type="region of interest" description="Disordered" evidence="6">
    <location>
        <begin position="678"/>
        <end position="702"/>
    </location>
</feature>